<gene>
    <name evidence="2" type="ORF">TA5114_02321</name>
</gene>
<dbReference type="Gene3D" id="2.20.140.10">
    <property type="entry name" value="WGR domain"/>
    <property type="match status" value="1"/>
</dbReference>
<dbReference type="Proteomes" id="UP000051184">
    <property type="component" value="Unassembled WGS sequence"/>
</dbReference>
<reference evidence="3" key="1">
    <citation type="submission" date="2015-09" db="EMBL/GenBank/DDBJ databases">
        <authorList>
            <person name="Rodrigo-Torres Lidia"/>
            <person name="Arahal R.David."/>
        </authorList>
    </citation>
    <scope>NUCLEOTIDE SEQUENCE [LARGE SCALE GENOMIC DNA]</scope>
    <source>
        <strain evidence="3">CECT 5114</strain>
    </source>
</reference>
<proteinExistence type="predicted"/>
<dbReference type="STRING" id="1715691.TA5113_01148"/>
<evidence type="ECO:0000313" key="2">
    <source>
        <dbReference type="EMBL" id="CUK26509.1"/>
    </source>
</evidence>
<protein>
    <submittedName>
        <fullName evidence="2">WGR domain protein</fullName>
    </submittedName>
</protein>
<dbReference type="InterPro" id="IPR008893">
    <property type="entry name" value="WGR_domain"/>
</dbReference>
<dbReference type="Pfam" id="PF05406">
    <property type="entry name" value="WGR"/>
    <property type="match status" value="1"/>
</dbReference>
<name>A0A0P1ISS8_9RHOB</name>
<sequence>MHVRLEKFNHTRKQKRYYALRLNKTLFGEWCLVREWGVIGGAAQEKRDYLPEGAAAKEELERLKAAKLKGGYAVIPVQLGMFG</sequence>
<evidence type="ECO:0000259" key="1">
    <source>
        <dbReference type="PROSITE" id="PS51977"/>
    </source>
</evidence>
<evidence type="ECO:0000313" key="3">
    <source>
        <dbReference type="Proteomes" id="UP000051184"/>
    </source>
</evidence>
<feature type="domain" description="WGR" evidence="1">
    <location>
        <begin position="1"/>
        <end position="83"/>
    </location>
</feature>
<dbReference type="AlphaFoldDB" id="A0A0P1ISS8"/>
<accession>A0A0P1ISS8</accession>
<dbReference type="InterPro" id="IPR049809">
    <property type="entry name" value="YehF/YfeS-like_WGR"/>
</dbReference>
<dbReference type="SUPFAM" id="SSF142921">
    <property type="entry name" value="WGR domain-like"/>
    <property type="match status" value="1"/>
</dbReference>
<organism evidence="2 3">
    <name type="scientific">Cognatishimia activa</name>
    <dbReference type="NCBI Taxonomy" id="1715691"/>
    <lineage>
        <taxon>Bacteria</taxon>
        <taxon>Pseudomonadati</taxon>
        <taxon>Pseudomonadota</taxon>
        <taxon>Alphaproteobacteria</taxon>
        <taxon>Rhodobacterales</taxon>
        <taxon>Paracoccaceae</taxon>
        <taxon>Cognatishimia</taxon>
    </lineage>
</organism>
<keyword evidence="3" id="KW-1185">Reference proteome</keyword>
<dbReference type="CDD" id="cd07996">
    <property type="entry name" value="WGR_MMR_like"/>
    <property type="match status" value="1"/>
</dbReference>
<dbReference type="EMBL" id="CYUE01000020">
    <property type="protein sequence ID" value="CUK26509.1"/>
    <property type="molecule type" value="Genomic_DNA"/>
</dbReference>
<dbReference type="RefSeq" id="WP_058315390.1">
    <property type="nucleotide sequence ID" value="NZ_CYTO01000009.1"/>
</dbReference>
<dbReference type="InterPro" id="IPR036930">
    <property type="entry name" value="WGR_dom_sf"/>
</dbReference>
<dbReference type="PROSITE" id="PS51977">
    <property type="entry name" value="WGR"/>
    <property type="match status" value="1"/>
</dbReference>